<sequence>MSRRLRRLPVLLLPIVLGASLVACGSDSGSDGSDSDSSSGDALHGITITGDVGKAPKVDWNGKLDVSKTDSEVVTKGDGDKIAEGDQVVTHIWIGNGATQKQAYSTYDEGQTQTIPASSDLNPVFKDAVLDQTVGSRVAVTATAADAFGESGNPDMGIGNKDSVLIIVDLIDSTKVLDAPQGKEQPAPSWAPGLTTDGDKVTGLDFSKAPKPNGKLLSAALIEGDGDVVKKGQTITVNYLGQVYKGAKPFDESYSKSPASFAIGAGAVIPGWDKTLVGAKVGSRMILAIPPAEGYGDQGNAQAGIKGTDTLYFVVDILAAS</sequence>
<feature type="signal peptide" evidence="6">
    <location>
        <begin position="1"/>
        <end position="25"/>
    </location>
</feature>
<dbReference type="PROSITE" id="PS50059">
    <property type="entry name" value="FKBP_PPIASE"/>
    <property type="match status" value="1"/>
</dbReference>
<dbReference type="GO" id="GO:0003755">
    <property type="term" value="F:peptidyl-prolyl cis-trans isomerase activity"/>
    <property type="evidence" value="ECO:0007669"/>
    <property type="project" value="UniProtKB-EC"/>
</dbReference>
<evidence type="ECO:0000256" key="2">
    <source>
        <dbReference type="ARBA" id="ARBA00013194"/>
    </source>
</evidence>
<dbReference type="Proteomes" id="UP001596135">
    <property type="component" value="Unassembled WGS sequence"/>
</dbReference>
<evidence type="ECO:0000256" key="1">
    <source>
        <dbReference type="ARBA" id="ARBA00000971"/>
    </source>
</evidence>
<evidence type="ECO:0000256" key="6">
    <source>
        <dbReference type="SAM" id="SignalP"/>
    </source>
</evidence>
<organism evidence="8 9">
    <name type="scientific">Nocardioides hankookensis</name>
    <dbReference type="NCBI Taxonomy" id="443157"/>
    <lineage>
        <taxon>Bacteria</taxon>
        <taxon>Bacillati</taxon>
        <taxon>Actinomycetota</taxon>
        <taxon>Actinomycetes</taxon>
        <taxon>Propionibacteriales</taxon>
        <taxon>Nocardioidaceae</taxon>
        <taxon>Nocardioides</taxon>
    </lineage>
</organism>
<dbReference type="PROSITE" id="PS51257">
    <property type="entry name" value="PROKAR_LIPOPROTEIN"/>
    <property type="match status" value="1"/>
</dbReference>
<evidence type="ECO:0000256" key="4">
    <source>
        <dbReference type="ARBA" id="ARBA00023235"/>
    </source>
</evidence>
<dbReference type="SUPFAM" id="SSF54534">
    <property type="entry name" value="FKBP-like"/>
    <property type="match status" value="2"/>
</dbReference>
<dbReference type="Gene3D" id="3.10.50.40">
    <property type="match status" value="2"/>
</dbReference>
<dbReference type="InterPro" id="IPR050689">
    <property type="entry name" value="FKBP-type_PPIase"/>
</dbReference>
<accession>A0ABW1LLD3</accession>
<dbReference type="EC" id="5.2.1.8" evidence="2 5"/>
<feature type="chain" id="PRO_5047147045" description="peptidylprolyl isomerase" evidence="6">
    <location>
        <begin position="26"/>
        <end position="321"/>
    </location>
</feature>
<proteinExistence type="predicted"/>
<keyword evidence="9" id="KW-1185">Reference proteome</keyword>
<comment type="catalytic activity">
    <reaction evidence="1 5">
        <text>[protein]-peptidylproline (omega=180) = [protein]-peptidylproline (omega=0)</text>
        <dbReference type="Rhea" id="RHEA:16237"/>
        <dbReference type="Rhea" id="RHEA-COMP:10747"/>
        <dbReference type="Rhea" id="RHEA-COMP:10748"/>
        <dbReference type="ChEBI" id="CHEBI:83833"/>
        <dbReference type="ChEBI" id="CHEBI:83834"/>
        <dbReference type="EC" id="5.2.1.8"/>
    </reaction>
</comment>
<protein>
    <recommendedName>
        <fullName evidence="2 5">peptidylprolyl isomerase</fullName>
        <ecNumber evidence="2 5">5.2.1.8</ecNumber>
    </recommendedName>
</protein>
<evidence type="ECO:0000313" key="9">
    <source>
        <dbReference type="Proteomes" id="UP001596135"/>
    </source>
</evidence>
<dbReference type="PANTHER" id="PTHR10516">
    <property type="entry name" value="PEPTIDYL-PROLYL CIS-TRANS ISOMERASE"/>
    <property type="match status" value="1"/>
</dbReference>
<name>A0ABW1LLD3_9ACTN</name>
<reference evidence="9" key="1">
    <citation type="journal article" date="2019" name="Int. J. Syst. Evol. Microbiol.">
        <title>The Global Catalogue of Microorganisms (GCM) 10K type strain sequencing project: providing services to taxonomists for standard genome sequencing and annotation.</title>
        <authorList>
            <consortium name="The Broad Institute Genomics Platform"/>
            <consortium name="The Broad Institute Genome Sequencing Center for Infectious Disease"/>
            <person name="Wu L."/>
            <person name="Ma J."/>
        </authorList>
    </citation>
    <scope>NUCLEOTIDE SEQUENCE [LARGE SCALE GENOMIC DNA]</scope>
    <source>
        <strain evidence="9">CCUG 54522</strain>
    </source>
</reference>
<dbReference type="InterPro" id="IPR001179">
    <property type="entry name" value="PPIase_FKBP_dom"/>
</dbReference>
<evidence type="ECO:0000313" key="8">
    <source>
        <dbReference type="EMBL" id="MFC6044067.1"/>
    </source>
</evidence>
<feature type="domain" description="PPIase FKBP-type" evidence="7">
    <location>
        <begin position="232"/>
        <end position="321"/>
    </location>
</feature>
<dbReference type="RefSeq" id="WP_379154763.1">
    <property type="nucleotide sequence ID" value="NZ_JBHSRJ010000004.1"/>
</dbReference>
<dbReference type="PANTHER" id="PTHR10516:SF443">
    <property type="entry name" value="FK506-BINDING PROTEIN 59-RELATED"/>
    <property type="match status" value="1"/>
</dbReference>
<keyword evidence="6" id="KW-0732">Signal</keyword>
<dbReference type="InterPro" id="IPR046357">
    <property type="entry name" value="PPIase_dom_sf"/>
</dbReference>
<dbReference type="EMBL" id="JBHSRJ010000004">
    <property type="protein sequence ID" value="MFC6044067.1"/>
    <property type="molecule type" value="Genomic_DNA"/>
</dbReference>
<keyword evidence="3 5" id="KW-0697">Rotamase</keyword>
<evidence type="ECO:0000259" key="7">
    <source>
        <dbReference type="PROSITE" id="PS50059"/>
    </source>
</evidence>
<gene>
    <name evidence="8" type="ORF">ACFPYL_13305</name>
</gene>
<dbReference type="Pfam" id="PF00254">
    <property type="entry name" value="FKBP_C"/>
    <property type="match status" value="1"/>
</dbReference>
<keyword evidence="4 5" id="KW-0413">Isomerase</keyword>
<evidence type="ECO:0000256" key="5">
    <source>
        <dbReference type="PROSITE-ProRule" id="PRU00277"/>
    </source>
</evidence>
<evidence type="ECO:0000256" key="3">
    <source>
        <dbReference type="ARBA" id="ARBA00023110"/>
    </source>
</evidence>
<comment type="caution">
    <text evidence="8">The sequence shown here is derived from an EMBL/GenBank/DDBJ whole genome shotgun (WGS) entry which is preliminary data.</text>
</comment>